<dbReference type="GO" id="GO:0009007">
    <property type="term" value="F:site-specific DNA-methyltransferase (adenine-specific) activity"/>
    <property type="evidence" value="ECO:0007669"/>
    <property type="project" value="UniProtKB-UniRule"/>
</dbReference>
<dbReference type="InterPro" id="IPR023095">
    <property type="entry name" value="Ade_MeTrfase_dom_2"/>
</dbReference>
<dbReference type="EMBL" id="VUNR01000023">
    <property type="protein sequence ID" value="MSU09412.1"/>
    <property type="molecule type" value="Genomic_DNA"/>
</dbReference>
<keyword evidence="5 7" id="KW-0949">S-adenosyl-L-methionine</keyword>
<evidence type="ECO:0000256" key="6">
    <source>
        <dbReference type="ARBA" id="ARBA00047942"/>
    </source>
</evidence>
<dbReference type="GO" id="GO:0006298">
    <property type="term" value="P:mismatch repair"/>
    <property type="evidence" value="ECO:0007669"/>
    <property type="project" value="TreeGrafter"/>
</dbReference>
<dbReference type="PANTHER" id="PTHR30481:SF3">
    <property type="entry name" value="DNA ADENINE METHYLASE"/>
    <property type="match status" value="1"/>
</dbReference>
<evidence type="ECO:0000256" key="2">
    <source>
        <dbReference type="ARBA" id="ARBA00011900"/>
    </source>
</evidence>
<name>A0A6I2UK58_9FIRM</name>
<dbReference type="GO" id="GO:0032259">
    <property type="term" value="P:methylation"/>
    <property type="evidence" value="ECO:0007669"/>
    <property type="project" value="UniProtKB-KW"/>
</dbReference>
<evidence type="ECO:0000256" key="5">
    <source>
        <dbReference type="ARBA" id="ARBA00022691"/>
    </source>
</evidence>
<dbReference type="InterPro" id="IPR002052">
    <property type="entry name" value="DNA_methylase_N6_adenine_CS"/>
</dbReference>
<evidence type="ECO:0000313" key="9">
    <source>
        <dbReference type="Proteomes" id="UP000433181"/>
    </source>
</evidence>
<evidence type="ECO:0000256" key="3">
    <source>
        <dbReference type="ARBA" id="ARBA00022603"/>
    </source>
</evidence>
<sequence>MEYISARDAANKWGISQRQVAFLCAESRIPYATMVGNMWIIPASADKPADAMKVRCMVKDDNIGKPFLKWAGGKGQLLKDISALYPFEDATLKKYAEPFVGGGAVLFDILNRYELDQVYINDINGELMNAYHVVKNNAHELLDVLYKYQEEFIPLAHDGRKEYFSSKRERFNELKGKFSEGSRIELAALMIFLNKTCFNGLYRVNKKGLYNVPMGKYKNPLICDEKNILLISEKLRQVKIECGSYKQCLSFVDAETFVYFDPPYRPLTPTASFTSYTEGSFNDEDQRELAEFVTEVDDRGALFVLSNSDPRNVDSDDSFFDELYEGYNIKRIGANRMINSKGSKRGRVTELLISNF</sequence>
<comment type="caution">
    <text evidence="8">The sequence shown here is derived from an EMBL/GenBank/DDBJ whole genome shotgun (WGS) entry which is preliminary data.</text>
</comment>
<dbReference type="GO" id="GO:1904047">
    <property type="term" value="F:S-adenosyl-L-methionine binding"/>
    <property type="evidence" value="ECO:0007669"/>
    <property type="project" value="TreeGrafter"/>
</dbReference>
<dbReference type="Gene3D" id="1.10.1020.10">
    <property type="entry name" value="Adenine-specific Methyltransferase, Domain 2"/>
    <property type="match status" value="1"/>
</dbReference>
<gene>
    <name evidence="8" type="ORF">FYJ84_10480</name>
</gene>
<comment type="catalytic activity">
    <reaction evidence="6 7">
        <text>a 2'-deoxyadenosine in DNA + S-adenosyl-L-methionine = an N(6)-methyl-2'-deoxyadenosine in DNA + S-adenosyl-L-homocysteine + H(+)</text>
        <dbReference type="Rhea" id="RHEA:15197"/>
        <dbReference type="Rhea" id="RHEA-COMP:12418"/>
        <dbReference type="Rhea" id="RHEA-COMP:12419"/>
        <dbReference type="ChEBI" id="CHEBI:15378"/>
        <dbReference type="ChEBI" id="CHEBI:57856"/>
        <dbReference type="ChEBI" id="CHEBI:59789"/>
        <dbReference type="ChEBI" id="CHEBI:90615"/>
        <dbReference type="ChEBI" id="CHEBI:90616"/>
        <dbReference type="EC" id="2.1.1.72"/>
    </reaction>
</comment>
<keyword evidence="9" id="KW-1185">Reference proteome</keyword>
<protein>
    <recommendedName>
        <fullName evidence="2 7">Site-specific DNA-methyltransferase (adenine-specific)</fullName>
        <ecNumber evidence="2 7">2.1.1.72</ecNumber>
    </recommendedName>
</protein>
<dbReference type="NCBIfam" id="TIGR00571">
    <property type="entry name" value="dam"/>
    <property type="match status" value="1"/>
</dbReference>
<dbReference type="Pfam" id="PF02086">
    <property type="entry name" value="MethyltransfD12"/>
    <property type="match status" value="1"/>
</dbReference>
<keyword evidence="4 7" id="KW-0808">Transferase</keyword>
<evidence type="ECO:0000256" key="1">
    <source>
        <dbReference type="ARBA" id="ARBA00006594"/>
    </source>
</evidence>
<evidence type="ECO:0000256" key="7">
    <source>
        <dbReference type="RuleBase" id="RU361257"/>
    </source>
</evidence>
<dbReference type="Proteomes" id="UP000433181">
    <property type="component" value="Unassembled WGS sequence"/>
</dbReference>
<dbReference type="PRINTS" id="PR00505">
    <property type="entry name" value="D12N6MTFRASE"/>
</dbReference>
<keyword evidence="3 7" id="KW-0489">Methyltransferase</keyword>
<accession>A0A6I2UK58</accession>
<dbReference type="SUPFAM" id="SSF53335">
    <property type="entry name" value="S-adenosyl-L-methionine-dependent methyltransferases"/>
    <property type="match status" value="1"/>
</dbReference>
<dbReference type="GO" id="GO:0009307">
    <property type="term" value="P:DNA restriction-modification system"/>
    <property type="evidence" value="ECO:0007669"/>
    <property type="project" value="InterPro"/>
</dbReference>
<dbReference type="InterPro" id="IPR012327">
    <property type="entry name" value="MeTrfase_D12"/>
</dbReference>
<reference evidence="8 9" key="1">
    <citation type="submission" date="2019-08" db="EMBL/GenBank/DDBJ databases">
        <title>In-depth cultivation of the pig gut microbiome towards novel bacterial diversity and tailored functional studies.</title>
        <authorList>
            <person name="Wylensek D."/>
            <person name="Hitch T.C.A."/>
            <person name="Clavel T."/>
        </authorList>
    </citation>
    <scope>NUCLEOTIDE SEQUENCE [LARGE SCALE GENOMIC DNA]</scope>
    <source>
        <strain evidence="8 9">WCA-693-APC-5D-A</strain>
    </source>
</reference>
<organism evidence="8 9">
    <name type="scientific">Anaerovibrio slackiae</name>
    <dbReference type="NCBI Taxonomy" id="2652309"/>
    <lineage>
        <taxon>Bacteria</taxon>
        <taxon>Bacillati</taxon>
        <taxon>Bacillota</taxon>
        <taxon>Negativicutes</taxon>
        <taxon>Selenomonadales</taxon>
        <taxon>Selenomonadaceae</taxon>
        <taxon>Anaerovibrio</taxon>
    </lineage>
</organism>
<dbReference type="GO" id="GO:0043565">
    <property type="term" value="F:sequence-specific DNA binding"/>
    <property type="evidence" value="ECO:0007669"/>
    <property type="project" value="TreeGrafter"/>
</dbReference>
<evidence type="ECO:0000256" key="4">
    <source>
        <dbReference type="ARBA" id="ARBA00022679"/>
    </source>
</evidence>
<dbReference type="PROSITE" id="PS00092">
    <property type="entry name" value="N6_MTASE"/>
    <property type="match status" value="1"/>
</dbReference>
<evidence type="ECO:0000313" key="8">
    <source>
        <dbReference type="EMBL" id="MSU09412.1"/>
    </source>
</evidence>
<dbReference type="PANTHER" id="PTHR30481">
    <property type="entry name" value="DNA ADENINE METHYLASE"/>
    <property type="match status" value="1"/>
</dbReference>
<proteinExistence type="inferred from homology"/>
<dbReference type="AlphaFoldDB" id="A0A6I2UK58"/>
<comment type="similarity">
    <text evidence="1 7">Belongs to the N(4)/N(6)-methyltransferase family.</text>
</comment>
<dbReference type="InterPro" id="IPR029063">
    <property type="entry name" value="SAM-dependent_MTases_sf"/>
</dbReference>
<dbReference type="EC" id="2.1.1.72" evidence="2 7"/>
<dbReference type="Gene3D" id="3.40.50.150">
    <property type="entry name" value="Vaccinia Virus protein VP39"/>
    <property type="match status" value="1"/>
</dbReference>